<dbReference type="Proteomes" id="UP001430679">
    <property type="component" value="Unassembled WGS sequence"/>
</dbReference>
<keyword evidence="2" id="KW-1185">Reference proteome</keyword>
<reference evidence="1" key="1">
    <citation type="submission" date="2021-11" db="EMBL/GenBank/DDBJ databases">
        <title>Description of novel Flavobacterium species.</title>
        <authorList>
            <person name="Saticioglu I.B."/>
            <person name="Ay H."/>
            <person name="Altun S."/>
            <person name="Duman M."/>
        </authorList>
    </citation>
    <scope>NUCLEOTIDE SEQUENCE</scope>
    <source>
        <strain evidence="1">F-30</strain>
    </source>
</reference>
<protein>
    <submittedName>
        <fullName evidence="1">WGR domain-containing protein</fullName>
    </submittedName>
</protein>
<name>A0ABS8MEL5_9FLAO</name>
<dbReference type="EMBL" id="JAJJMM010000001">
    <property type="protein sequence ID" value="MCC9063942.1"/>
    <property type="molecule type" value="Genomic_DNA"/>
</dbReference>
<dbReference type="RefSeq" id="WP_230036495.1">
    <property type="nucleotide sequence ID" value="NZ_JAJJMM010000001.1"/>
</dbReference>
<comment type="caution">
    <text evidence="1">The sequence shown here is derived from an EMBL/GenBank/DDBJ whole genome shotgun (WGS) entry which is preliminary data.</text>
</comment>
<evidence type="ECO:0000313" key="1">
    <source>
        <dbReference type="EMBL" id="MCC9063942.1"/>
    </source>
</evidence>
<accession>A0ABS8MEL5</accession>
<organism evidence="1 2">
    <name type="scientific">Flavobacterium piscisymbiosum</name>
    <dbReference type="NCBI Taxonomy" id="2893753"/>
    <lineage>
        <taxon>Bacteria</taxon>
        <taxon>Pseudomonadati</taxon>
        <taxon>Bacteroidota</taxon>
        <taxon>Flavobacteriia</taxon>
        <taxon>Flavobacteriales</taxon>
        <taxon>Flavobacteriaceae</taxon>
        <taxon>Flavobacterium</taxon>
    </lineage>
</organism>
<sequence>MLKLYKLKDNQLWYWETWDKDEKTAVVHWGIVGEQGQNKEVKGGLFSSFRKNVQKEIDQKLKEGYREFDQDKVSFLEIEYIIDGFGTEQDLEKRHRLEAKMDEVLGWTGLGHTDGGSIGSGTMEVGCMVVDFDIAKKVIEENLKETEFGNYSRIFKIDQE</sequence>
<proteinExistence type="predicted"/>
<gene>
    <name evidence="1" type="ORF">LNP81_13170</name>
</gene>
<evidence type="ECO:0000313" key="2">
    <source>
        <dbReference type="Proteomes" id="UP001430679"/>
    </source>
</evidence>
<dbReference type="Gene3D" id="2.20.140.10">
    <property type="entry name" value="WGR domain"/>
    <property type="match status" value="1"/>
</dbReference>